<name>A0A9X0YD39_9PSED</name>
<organism evidence="2 3">
    <name type="scientific">Pseudomonas lactucae</name>
    <dbReference type="NCBI Taxonomy" id="2813360"/>
    <lineage>
        <taxon>Bacteria</taxon>
        <taxon>Pseudomonadati</taxon>
        <taxon>Pseudomonadota</taxon>
        <taxon>Gammaproteobacteria</taxon>
        <taxon>Pseudomonadales</taxon>
        <taxon>Pseudomonadaceae</taxon>
        <taxon>Pseudomonas</taxon>
    </lineage>
</organism>
<dbReference type="RefSeq" id="WP_078732632.1">
    <property type="nucleotide sequence ID" value="NZ_JAFHKI010000022.1"/>
</dbReference>
<dbReference type="EMBL" id="JAFHKJ010000068">
    <property type="protein sequence ID" value="MBN2977416.1"/>
    <property type="molecule type" value="Genomic_DNA"/>
</dbReference>
<proteinExistence type="predicted"/>
<sequence>MNLRLLIFLMTVSASATALAAACDVYTRTQSDQVPMVEQHTCYAYEGMPSEAIDWSCSNEQKDMLITQKSRVAQCPGDYAASCKATLTQEALANPHATAKAPGHTGAVLPGNARMVTYHYAAQDLKQAKIDCEKDGGQWTWQSAQ</sequence>
<comment type="caution">
    <text evidence="2">The sequence shown here is derived from an EMBL/GenBank/DDBJ whole genome shotgun (WGS) entry which is preliminary data.</text>
</comment>
<reference evidence="2 3" key="2">
    <citation type="journal article" date="2023" name="Plant Pathol.">
        <title>Dismantling and reorganizing Pseudomonas marginalis sensu#lato.</title>
        <authorList>
            <person name="Sawada H."/>
            <person name="Fujikawa T."/>
            <person name="Satou M."/>
        </authorList>
    </citation>
    <scope>NUCLEOTIDE SEQUENCE [LARGE SCALE GENOMIC DNA]</scope>
    <source>
        <strain evidence="2 3">MAFF 301381</strain>
    </source>
</reference>
<protein>
    <recommendedName>
        <fullName evidence="4">Lipoprotein</fullName>
    </recommendedName>
</protein>
<evidence type="ECO:0000256" key="1">
    <source>
        <dbReference type="SAM" id="SignalP"/>
    </source>
</evidence>
<keyword evidence="3" id="KW-1185">Reference proteome</keyword>
<evidence type="ECO:0008006" key="4">
    <source>
        <dbReference type="Google" id="ProtNLM"/>
    </source>
</evidence>
<feature type="chain" id="PRO_5040968236" description="Lipoprotein" evidence="1">
    <location>
        <begin position="21"/>
        <end position="145"/>
    </location>
</feature>
<keyword evidence="1" id="KW-0732">Signal</keyword>
<gene>
    <name evidence="2" type="ORF">JWR99_16255</name>
</gene>
<reference evidence="2 3" key="1">
    <citation type="journal article" date="2021" name="Int. J. Syst. Evol. Microbiol.">
        <title>Pseudomonas lactucae sp. nov., a pathogen causing bacterial rot of lettuce in Japan.</title>
        <authorList>
            <person name="Sawada H."/>
            <person name="Fujikawa T."/>
            <person name="Satou M."/>
        </authorList>
    </citation>
    <scope>NUCLEOTIDE SEQUENCE [LARGE SCALE GENOMIC DNA]</scope>
    <source>
        <strain evidence="2 3">MAFF 301381</strain>
    </source>
</reference>
<evidence type="ECO:0000313" key="2">
    <source>
        <dbReference type="EMBL" id="MBN2977416.1"/>
    </source>
</evidence>
<feature type="signal peptide" evidence="1">
    <location>
        <begin position="1"/>
        <end position="20"/>
    </location>
</feature>
<dbReference type="Proteomes" id="UP001154860">
    <property type="component" value="Unassembled WGS sequence"/>
</dbReference>
<dbReference type="AlphaFoldDB" id="A0A9X0YD39"/>
<accession>A0A9X0YD39</accession>
<evidence type="ECO:0000313" key="3">
    <source>
        <dbReference type="Proteomes" id="UP001154860"/>
    </source>
</evidence>
<dbReference type="PROSITE" id="PS51257">
    <property type="entry name" value="PROKAR_LIPOPROTEIN"/>
    <property type="match status" value="1"/>
</dbReference>